<dbReference type="InterPro" id="IPR018649">
    <property type="entry name" value="SHOCT"/>
</dbReference>
<evidence type="ECO:0000313" key="5">
    <source>
        <dbReference type="Proteomes" id="UP000199280"/>
    </source>
</evidence>
<feature type="domain" description="SHOCT" evidence="1">
    <location>
        <begin position="115"/>
        <end position="136"/>
    </location>
</feature>
<evidence type="ECO:0000313" key="4">
    <source>
        <dbReference type="Proteomes" id="UP000076878"/>
    </source>
</evidence>
<protein>
    <submittedName>
        <fullName evidence="3">Short C-terminal domain-containing protein</fullName>
    </submittedName>
</protein>
<name>A0A143Z9S8_9LACT</name>
<organism evidence="2 4">
    <name type="scientific">Trichococcus ilyis</name>
    <dbReference type="NCBI Taxonomy" id="640938"/>
    <lineage>
        <taxon>Bacteria</taxon>
        <taxon>Bacillati</taxon>
        <taxon>Bacillota</taxon>
        <taxon>Bacilli</taxon>
        <taxon>Lactobacillales</taxon>
        <taxon>Carnobacteriaceae</taxon>
        <taxon>Trichococcus</taxon>
    </lineage>
</organism>
<dbReference type="AlphaFoldDB" id="A0A143Z9S8"/>
<reference evidence="3 5" key="2">
    <citation type="submission" date="2016-10" db="EMBL/GenBank/DDBJ databases">
        <authorList>
            <person name="Varghese N."/>
            <person name="Submissions S."/>
        </authorList>
    </citation>
    <scope>NUCLEOTIDE SEQUENCE [LARGE SCALE GENOMIC DNA]</scope>
    <source>
        <strain evidence="3 5">DSM 22150</strain>
    </source>
</reference>
<dbReference type="EMBL" id="FNYT01000034">
    <property type="protein sequence ID" value="SEJ87970.1"/>
    <property type="molecule type" value="Genomic_DNA"/>
</dbReference>
<proteinExistence type="predicted"/>
<accession>A0A143Z9S8</accession>
<keyword evidence="5" id="KW-1185">Reference proteome</keyword>
<evidence type="ECO:0000313" key="3">
    <source>
        <dbReference type="EMBL" id="SEJ87970.1"/>
    </source>
</evidence>
<dbReference type="RefSeq" id="WP_068624812.1">
    <property type="nucleotide sequence ID" value="NZ_FJNB01000031.1"/>
</dbReference>
<dbReference type="Pfam" id="PF09851">
    <property type="entry name" value="SHOCT"/>
    <property type="match status" value="1"/>
</dbReference>
<evidence type="ECO:0000259" key="1">
    <source>
        <dbReference type="Pfam" id="PF09851"/>
    </source>
</evidence>
<gene>
    <name evidence="3" type="ORF">SAMN05216375_1347</name>
    <name evidence="2" type="ORF">TR210_2832</name>
</gene>
<dbReference type="OrthoDB" id="2164525at2"/>
<dbReference type="EMBL" id="FJNB01000031">
    <property type="protein sequence ID" value="CZR09969.1"/>
    <property type="molecule type" value="Genomic_DNA"/>
</dbReference>
<dbReference type="Proteomes" id="UP000076878">
    <property type="component" value="Unassembled WGS sequence"/>
</dbReference>
<dbReference type="Proteomes" id="UP000199280">
    <property type="component" value="Unassembled WGS sequence"/>
</dbReference>
<evidence type="ECO:0000313" key="2">
    <source>
        <dbReference type="EMBL" id="CZR09969.1"/>
    </source>
</evidence>
<sequence length="139" mass="16014">MVKIGEKTVVSVTCQEVILQLAERHCTSEEYLHFGRKEAQDKYVLVTDAKIYMITSKAGAGAKHKEDVFSIQYTKMQKKPLRMKFEGWTFEMPTDSIDPAADEWTNHLTAEINCLKEILAEGIITEEEFERAKDRLKKN</sequence>
<reference evidence="2 4" key="1">
    <citation type="submission" date="2016-02" db="EMBL/GenBank/DDBJ databases">
        <authorList>
            <person name="Wen L."/>
            <person name="He K."/>
            <person name="Yang H."/>
        </authorList>
    </citation>
    <scope>NUCLEOTIDE SEQUENCE [LARGE SCALE GENOMIC DNA]</scope>
    <source>
        <strain evidence="2">Trichococcus_R210</strain>
    </source>
</reference>